<dbReference type="EMBL" id="AYZQ01000001">
    <property type="protein sequence ID" value="KRM73028.1"/>
    <property type="molecule type" value="Genomic_DNA"/>
</dbReference>
<gene>
    <name evidence="1" type="ORF">FC34_GL000749</name>
</gene>
<accession>A0A0R2B4Z4</accession>
<reference evidence="1 2" key="1">
    <citation type="journal article" date="2015" name="Genome Announc.">
        <title>Expanding the biotechnology potential of lactobacilli through comparative genomics of 213 strains and associated genera.</title>
        <authorList>
            <person name="Sun Z."/>
            <person name="Harris H.M."/>
            <person name="McCann A."/>
            <person name="Guo C."/>
            <person name="Argimon S."/>
            <person name="Zhang W."/>
            <person name="Yang X."/>
            <person name="Jeffery I.B."/>
            <person name="Cooney J.C."/>
            <person name="Kagawa T.F."/>
            <person name="Liu W."/>
            <person name="Song Y."/>
            <person name="Salvetti E."/>
            <person name="Wrobel A."/>
            <person name="Rasinkangas P."/>
            <person name="Parkhill J."/>
            <person name="Rea M.C."/>
            <person name="O'Sullivan O."/>
            <person name="Ritari J."/>
            <person name="Douillard F.P."/>
            <person name="Paul Ross R."/>
            <person name="Yang R."/>
            <person name="Briner A.E."/>
            <person name="Felis G.E."/>
            <person name="de Vos W.M."/>
            <person name="Barrangou R."/>
            <person name="Klaenhammer T.R."/>
            <person name="Caufield P.W."/>
            <person name="Cui Y."/>
            <person name="Zhang H."/>
            <person name="O'Toole P.W."/>
        </authorList>
    </citation>
    <scope>NUCLEOTIDE SEQUENCE [LARGE SCALE GENOMIC DNA]</scope>
    <source>
        <strain evidence="1 2">DSM 23927</strain>
    </source>
</reference>
<dbReference type="AlphaFoldDB" id="A0A0R2B4Z4"/>
<dbReference type="PATRIC" id="fig|1423727.3.peg.754"/>
<sequence>MSTLDDNFYNHLHDVEARYGSVVKAPPEELVFVLPYRKPRKKVSKKATSTIARINALAEDGYSVSEIADEIDLDYSWVRKVVAENKIKIFERYSLKVSIDGKKIMYFKSDNQAKKALKISREFIRKYVDTNKSYRQMTFYHGVWSEKEVGKQYMPVEQDEPAPVEAEKPASVQKTINTLEFETLARGIVKMERDKTPEEIVEEMKVSREVVDQVLLMFKHGAFRWH</sequence>
<dbReference type="STRING" id="1423727.FC34_GL000749"/>
<keyword evidence="2" id="KW-1185">Reference proteome</keyword>
<evidence type="ECO:0000313" key="1">
    <source>
        <dbReference type="EMBL" id="KRM73028.1"/>
    </source>
</evidence>
<evidence type="ECO:0000313" key="2">
    <source>
        <dbReference type="Proteomes" id="UP000051672"/>
    </source>
</evidence>
<proteinExistence type="predicted"/>
<comment type="caution">
    <text evidence="1">The sequence shown here is derived from an EMBL/GenBank/DDBJ whole genome shotgun (WGS) entry which is preliminary data.</text>
</comment>
<protein>
    <submittedName>
        <fullName evidence="1">Uncharacterized protein</fullName>
    </submittedName>
</protein>
<organism evidence="1 2">
    <name type="scientific">Lacticaseibacillus brantae DSM 23927</name>
    <dbReference type="NCBI Taxonomy" id="1423727"/>
    <lineage>
        <taxon>Bacteria</taxon>
        <taxon>Bacillati</taxon>
        <taxon>Bacillota</taxon>
        <taxon>Bacilli</taxon>
        <taxon>Lactobacillales</taxon>
        <taxon>Lactobacillaceae</taxon>
        <taxon>Lacticaseibacillus</taxon>
    </lineage>
</organism>
<name>A0A0R2B4Z4_9LACO</name>
<dbReference type="Proteomes" id="UP000051672">
    <property type="component" value="Unassembled WGS sequence"/>
</dbReference>